<dbReference type="STRING" id="867345.SAMN05421693_1283"/>
<feature type="domain" description="Nitroreductase" evidence="5">
    <location>
        <begin position="38"/>
        <end position="96"/>
    </location>
</feature>
<feature type="region of interest" description="Disordered" evidence="4">
    <location>
        <begin position="124"/>
        <end position="160"/>
    </location>
</feature>
<evidence type="ECO:0000256" key="1">
    <source>
        <dbReference type="ARBA" id="ARBA00022630"/>
    </source>
</evidence>
<evidence type="ECO:0000256" key="4">
    <source>
        <dbReference type="SAM" id="MobiDB-lite"/>
    </source>
</evidence>
<evidence type="ECO:0000256" key="3">
    <source>
        <dbReference type="ARBA" id="ARBA00023002"/>
    </source>
</evidence>
<dbReference type="PANTHER" id="PTHR23026:SF90">
    <property type="entry name" value="IODOTYROSINE DEIODINASE 1"/>
    <property type="match status" value="1"/>
</dbReference>
<dbReference type="Pfam" id="PF00881">
    <property type="entry name" value="Nitroreductase"/>
    <property type="match status" value="1"/>
</dbReference>
<dbReference type="GO" id="GO:0016491">
    <property type="term" value="F:oxidoreductase activity"/>
    <property type="evidence" value="ECO:0007669"/>
    <property type="project" value="UniProtKB-KW"/>
</dbReference>
<evidence type="ECO:0000256" key="2">
    <source>
        <dbReference type="ARBA" id="ARBA00022643"/>
    </source>
</evidence>
<dbReference type="SUPFAM" id="SSF55469">
    <property type="entry name" value="FMN-dependent nitroreductase-like"/>
    <property type="match status" value="1"/>
</dbReference>
<keyword evidence="1" id="KW-0285">Flavoprotein</keyword>
<gene>
    <name evidence="6" type="ORF">SAMN05421693_1283</name>
</gene>
<name>A0A1H9FP18_9GAMM</name>
<dbReference type="InterPro" id="IPR029479">
    <property type="entry name" value="Nitroreductase"/>
</dbReference>
<evidence type="ECO:0000313" key="7">
    <source>
        <dbReference type="Proteomes" id="UP000199496"/>
    </source>
</evidence>
<dbReference type="EMBL" id="FOFO01000028">
    <property type="protein sequence ID" value="SEQ39223.1"/>
    <property type="molecule type" value="Genomic_DNA"/>
</dbReference>
<keyword evidence="3" id="KW-0560">Oxidoreductase</keyword>
<accession>A0A1H9FP18</accession>
<evidence type="ECO:0000313" key="6">
    <source>
        <dbReference type="EMBL" id="SEQ39223.1"/>
    </source>
</evidence>
<dbReference type="Proteomes" id="UP000199496">
    <property type="component" value="Unassembled WGS sequence"/>
</dbReference>
<sequence length="160" mass="17808">MPAPSDGWLYGGYRTDTINLCITCDRDRAGPVVIGRTHDHRMDLYSVVCAVQNLWLAARSEGLGVGWVSIFRPEDIKRVLSLPENIVPVAYLCIGRVSHFHDRPELETAGWRSRLPLEQLIHMNGWGQPPRRRRPAGGGRPGLPEQGRSVGSPPLRKPAT</sequence>
<protein>
    <submittedName>
        <fullName evidence="6">5,6-dimethylbenzimidazole synthase</fullName>
    </submittedName>
</protein>
<keyword evidence="2" id="KW-0288">FMN</keyword>
<evidence type="ECO:0000259" key="5">
    <source>
        <dbReference type="Pfam" id="PF00881"/>
    </source>
</evidence>
<dbReference type="PANTHER" id="PTHR23026">
    <property type="entry name" value="NADPH NITROREDUCTASE"/>
    <property type="match status" value="1"/>
</dbReference>
<reference evidence="6 7" key="1">
    <citation type="submission" date="2016-10" db="EMBL/GenBank/DDBJ databases">
        <authorList>
            <person name="de Groot N.N."/>
        </authorList>
    </citation>
    <scope>NUCLEOTIDE SEQUENCE [LARGE SCALE GENOMIC DNA]</scope>
    <source>
        <strain evidence="6 7">B7-7</strain>
    </source>
</reference>
<dbReference type="AlphaFoldDB" id="A0A1H9FP18"/>
<keyword evidence="7" id="KW-1185">Reference proteome</keyword>
<proteinExistence type="predicted"/>
<dbReference type="Gene3D" id="3.40.109.10">
    <property type="entry name" value="NADH Oxidase"/>
    <property type="match status" value="1"/>
</dbReference>
<organism evidence="6 7">
    <name type="scientific">Ectothiorhodospira magna</name>
    <dbReference type="NCBI Taxonomy" id="867345"/>
    <lineage>
        <taxon>Bacteria</taxon>
        <taxon>Pseudomonadati</taxon>
        <taxon>Pseudomonadota</taxon>
        <taxon>Gammaproteobacteria</taxon>
        <taxon>Chromatiales</taxon>
        <taxon>Ectothiorhodospiraceae</taxon>
        <taxon>Ectothiorhodospira</taxon>
    </lineage>
</organism>
<dbReference type="RefSeq" id="WP_238375970.1">
    <property type="nucleotide sequence ID" value="NZ_FOFO01000028.1"/>
</dbReference>
<dbReference type="InterPro" id="IPR050627">
    <property type="entry name" value="Nitroreductase/BluB"/>
</dbReference>
<dbReference type="InterPro" id="IPR000415">
    <property type="entry name" value="Nitroreductase-like"/>
</dbReference>